<reference evidence="2" key="1">
    <citation type="journal article" date="2017" name="Genome Biol.">
        <title>Comparative genomics reveals high biological diversity and specific adaptations in the industrially and medically important fungal genus Aspergillus.</title>
        <authorList>
            <person name="de Vries R.P."/>
            <person name="Riley R."/>
            <person name="Wiebenga A."/>
            <person name="Aguilar-Osorio G."/>
            <person name="Amillis S."/>
            <person name="Uchima C.A."/>
            <person name="Anderluh G."/>
            <person name="Asadollahi M."/>
            <person name="Askin M."/>
            <person name="Barry K."/>
            <person name="Battaglia E."/>
            <person name="Bayram O."/>
            <person name="Benocci T."/>
            <person name="Braus-Stromeyer S.A."/>
            <person name="Caldana C."/>
            <person name="Canovas D."/>
            <person name="Cerqueira G.C."/>
            <person name="Chen F."/>
            <person name="Chen W."/>
            <person name="Choi C."/>
            <person name="Clum A."/>
            <person name="Dos Santos R.A."/>
            <person name="Damasio A.R."/>
            <person name="Diallinas G."/>
            <person name="Emri T."/>
            <person name="Fekete E."/>
            <person name="Flipphi M."/>
            <person name="Freyberg S."/>
            <person name="Gallo A."/>
            <person name="Gournas C."/>
            <person name="Habgood R."/>
            <person name="Hainaut M."/>
            <person name="Harispe M.L."/>
            <person name="Henrissat B."/>
            <person name="Hilden K.S."/>
            <person name="Hope R."/>
            <person name="Hossain A."/>
            <person name="Karabika E."/>
            <person name="Karaffa L."/>
            <person name="Karanyi Z."/>
            <person name="Krasevec N."/>
            <person name="Kuo A."/>
            <person name="Kusch H."/>
            <person name="LaButti K."/>
            <person name="Lagendijk E.L."/>
            <person name="Lapidus A."/>
            <person name="Levasseur A."/>
            <person name="Lindquist E."/>
            <person name="Lipzen A."/>
            <person name="Logrieco A.F."/>
            <person name="MacCabe A."/>
            <person name="Maekelae M.R."/>
            <person name="Malavazi I."/>
            <person name="Melin P."/>
            <person name="Meyer V."/>
            <person name="Mielnichuk N."/>
            <person name="Miskei M."/>
            <person name="Molnar A.P."/>
            <person name="Mule G."/>
            <person name="Ngan C.Y."/>
            <person name="Orejas M."/>
            <person name="Orosz E."/>
            <person name="Ouedraogo J.P."/>
            <person name="Overkamp K.M."/>
            <person name="Park H.-S."/>
            <person name="Perrone G."/>
            <person name="Piumi F."/>
            <person name="Punt P.J."/>
            <person name="Ram A.F."/>
            <person name="Ramon A."/>
            <person name="Rauscher S."/>
            <person name="Record E."/>
            <person name="Riano-Pachon D.M."/>
            <person name="Robert V."/>
            <person name="Roehrig J."/>
            <person name="Ruller R."/>
            <person name="Salamov A."/>
            <person name="Salih N.S."/>
            <person name="Samson R.A."/>
            <person name="Sandor E."/>
            <person name="Sanguinetti M."/>
            <person name="Schuetze T."/>
            <person name="Sepcic K."/>
            <person name="Shelest E."/>
            <person name="Sherlock G."/>
            <person name="Sophianopoulou V."/>
            <person name="Squina F.M."/>
            <person name="Sun H."/>
            <person name="Susca A."/>
            <person name="Todd R.B."/>
            <person name="Tsang A."/>
            <person name="Unkles S.E."/>
            <person name="van de Wiele N."/>
            <person name="van Rossen-Uffink D."/>
            <person name="Oliveira J.V."/>
            <person name="Vesth T.C."/>
            <person name="Visser J."/>
            <person name="Yu J.-H."/>
            <person name="Zhou M."/>
            <person name="Andersen M.R."/>
            <person name="Archer D.B."/>
            <person name="Baker S.E."/>
            <person name="Benoit I."/>
            <person name="Brakhage A.A."/>
            <person name="Braus G.H."/>
            <person name="Fischer R."/>
            <person name="Frisvad J.C."/>
            <person name="Goldman G.H."/>
            <person name="Houbraken J."/>
            <person name="Oakley B."/>
            <person name="Pocsi I."/>
            <person name="Scazzocchio C."/>
            <person name="Seiboth B."/>
            <person name="vanKuyk P.A."/>
            <person name="Wortman J."/>
            <person name="Dyer P.S."/>
            <person name="Grigoriev I.V."/>
        </authorList>
    </citation>
    <scope>NUCLEOTIDE SEQUENCE [LARGE SCALE GENOMIC DNA]</scope>
    <source>
        <strain evidence="2">CBS 593.65</strain>
    </source>
</reference>
<proteinExistence type="predicted"/>
<organism evidence="1 2">
    <name type="scientific">Aspergillus sydowii CBS 593.65</name>
    <dbReference type="NCBI Taxonomy" id="1036612"/>
    <lineage>
        <taxon>Eukaryota</taxon>
        <taxon>Fungi</taxon>
        <taxon>Dikarya</taxon>
        <taxon>Ascomycota</taxon>
        <taxon>Pezizomycotina</taxon>
        <taxon>Eurotiomycetes</taxon>
        <taxon>Eurotiomycetidae</taxon>
        <taxon>Eurotiales</taxon>
        <taxon>Aspergillaceae</taxon>
        <taxon>Aspergillus</taxon>
        <taxon>Aspergillus subgen. Nidulantes</taxon>
    </lineage>
</organism>
<accession>A0A1L9SY86</accession>
<protein>
    <submittedName>
        <fullName evidence="1">Uncharacterized protein</fullName>
    </submittedName>
</protein>
<evidence type="ECO:0000313" key="1">
    <source>
        <dbReference type="EMBL" id="OJJ52129.1"/>
    </source>
</evidence>
<dbReference type="EMBL" id="KV878604">
    <property type="protein sequence ID" value="OJJ52129.1"/>
    <property type="molecule type" value="Genomic_DNA"/>
</dbReference>
<dbReference type="AlphaFoldDB" id="A0A1L9SY86"/>
<sequence>MAINSEQTFEELRDDVTVTLPSIPRILRKICSPIALGLCLRPASAILHLRLSGEERIHHGLRQEIVSELQKDLDRWPWPRTRRLKKPNAAGLDFWPTRKAPEVQEFVRLVQWAFGPAGLLALQILAFGDFSHGDRYREQQVLLRRKRADGSSDGACHGGCCTANQSFCLAAIDNDSLWDGLPLDGPRFLSACPSTGLMESPYDL</sequence>
<evidence type="ECO:0000313" key="2">
    <source>
        <dbReference type="Proteomes" id="UP000184356"/>
    </source>
</evidence>
<dbReference type="RefSeq" id="XP_040695935.1">
    <property type="nucleotide sequence ID" value="XM_040845548.1"/>
</dbReference>
<dbReference type="OrthoDB" id="1720422at2759"/>
<keyword evidence="2" id="KW-1185">Reference proteome</keyword>
<dbReference type="Proteomes" id="UP000184356">
    <property type="component" value="Unassembled WGS sequence"/>
</dbReference>
<name>A0A1L9SY86_9EURO</name>
<dbReference type="GeneID" id="63761621"/>
<dbReference type="VEuPathDB" id="FungiDB:ASPSYDRAFT_37528"/>
<gene>
    <name evidence="1" type="ORF">ASPSYDRAFT_37528</name>
</gene>